<evidence type="ECO:0000313" key="2">
    <source>
        <dbReference type="EMBL" id="PZW42245.1"/>
    </source>
</evidence>
<name>A0A2W7IAX9_9PROT</name>
<keyword evidence="3" id="KW-1185">Reference proteome</keyword>
<evidence type="ECO:0000259" key="1">
    <source>
        <dbReference type="Pfam" id="PF16917"/>
    </source>
</evidence>
<gene>
    <name evidence="2" type="ORF">C8P66_11831</name>
</gene>
<comment type="caution">
    <text evidence="2">The sequence shown here is derived from an EMBL/GenBank/DDBJ whole genome shotgun (WGS) entry which is preliminary data.</text>
</comment>
<evidence type="ECO:0000313" key="3">
    <source>
        <dbReference type="Proteomes" id="UP000249688"/>
    </source>
</evidence>
<dbReference type="Gene3D" id="3.30.930.10">
    <property type="entry name" value="Bira Bifunctional Protein, Domain 2"/>
    <property type="match status" value="1"/>
</dbReference>
<dbReference type="EMBL" id="QKYU01000018">
    <property type="protein sequence ID" value="PZW42245.1"/>
    <property type="molecule type" value="Genomic_DNA"/>
</dbReference>
<accession>A0A2W7IAX9</accession>
<dbReference type="AlphaFoldDB" id="A0A2W7IAX9"/>
<reference evidence="2 3" key="1">
    <citation type="submission" date="2018-06" db="EMBL/GenBank/DDBJ databases">
        <title>Genomic Encyclopedia of Archaeal and Bacterial Type Strains, Phase II (KMG-II): from individual species to whole genera.</title>
        <authorList>
            <person name="Goeker M."/>
        </authorList>
    </citation>
    <scope>NUCLEOTIDE SEQUENCE [LARGE SCALE GENOMIC DNA]</scope>
    <source>
        <strain evidence="2 3">DSM 24525</strain>
    </source>
</reference>
<dbReference type="InterPro" id="IPR045864">
    <property type="entry name" value="aa-tRNA-synth_II/BPL/LPL"/>
</dbReference>
<dbReference type="Pfam" id="PF16917">
    <property type="entry name" value="BPL_LplA_LipB_2"/>
    <property type="match status" value="1"/>
</dbReference>
<dbReference type="RefSeq" id="WP_245903575.1">
    <property type="nucleotide sequence ID" value="NZ_QKYU01000018.1"/>
</dbReference>
<feature type="domain" description="BPL/LPL catalytic" evidence="1">
    <location>
        <begin position="9"/>
        <end position="190"/>
    </location>
</feature>
<dbReference type="SUPFAM" id="SSF55681">
    <property type="entry name" value="Class II aaRS and biotin synthetases"/>
    <property type="match status" value="1"/>
</dbReference>
<sequence length="227" mass="24212">MLRDGLPELPSLFTPIPLREAGDAMARAIAMAPGHGAGTLAWVRAMSRIEAAVVLEPEQPLGAARLVLFAAISALADAVVALGPPEIPVSLRWPATLIVNGGEVGLARLASPPGAAADVPPDWLVVGVEARFVNAPGLEPGFAPTRSSLEAEGWDETDPAEITAAWARHLMAGLAEWERDGPQRVAERYLARLEHDPETEGARRALDTGTAELLWERDGARHRRAWV</sequence>
<organism evidence="2 3">
    <name type="scientific">Humitalea rosea</name>
    <dbReference type="NCBI Taxonomy" id="990373"/>
    <lineage>
        <taxon>Bacteria</taxon>
        <taxon>Pseudomonadati</taxon>
        <taxon>Pseudomonadota</taxon>
        <taxon>Alphaproteobacteria</taxon>
        <taxon>Acetobacterales</taxon>
        <taxon>Roseomonadaceae</taxon>
        <taxon>Humitalea</taxon>
    </lineage>
</organism>
<keyword evidence="2" id="KW-0436">Ligase</keyword>
<proteinExistence type="predicted"/>
<dbReference type="GO" id="GO:0016874">
    <property type="term" value="F:ligase activity"/>
    <property type="evidence" value="ECO:0007669"/>
    <property type="project" value="UniProtKB-KW"/>
</dbReference>
<protein>
    <submittedName>
        <fullName evidence="2">Biotin/lipoate A/B protein ligase family protein</fullName>
    </submittedName>
</protein>
<dbReference type="InterPro" id="IPR004143">
    <property type="entry name" value="BPL_LPL_catalytic"/>
</dbReference>
<dbReference type="Proteomes" id="UP000249688">
    <property type="component" value="Unassembled WGS sequence"/>
</dbReference>